<keyword evidence="7" id="KW-0443">Lipid metabolism</keyword>
<evidence type="ECO:0000256" key="8">
    <source>
        <dbReference type="ARBA" id="ARBA00023136"/>
    </source>
</evidence>
<gene>
    <name evidence="12" type="ORF">UFOPK1960_01012</name>
    <name evidence="13" type="ORF">UFOPK3889_00615</name>
</gene>
<evidence type="ECO:0000256" key="2">
    <source>
        <dbReference type="ARBA" id="ARBA00010441"/>
    </source>
</evidence>
<dbReference type="InterPro" id="IPR043130">
    <property type="entry name" value="CDP-OH_PTrfase_TM_dom"/>
</dbReference>
<name>A0A6J7LT78_9ZZZZ</name>
<dbReference type="InterPro" id="IPR050324">
    <property type="entry name" value="CDP-alcohol_PTase-I"/>
</dbReference>
<dbReference type="PANTHER" id="PTHR14269:SF11">
    <property type="entry name" value="CDP-DIACYLGLYCEROL--GLYCEROL-3-PHOSPHATE 3-PHOSPHATIDYLTRANSFERASE"/>
    <property type="match status" value="1"/>
</dbReference>
<keyword evidence="8 11" id="KW-0472">Membrane</keyword>
<comment type="subcellular location">
    <subcellularLocation>
        <location evidence="1">Membrane</location>
        <topology evidence="1">Multi-pass membrane protein</topology>
    </subcellularLocation>
</comment>
<evidence type="ECO:0000256" key="3">
    <source>
        <dbReference type="ARBA" id="ARBA00022516"/>
    </source>
</evidence>
<evidence type="ECO:0000256" key="10">
    <source>
        <dbReference type="ARBA" id="ARBA00023264"/>
    </source>
</evidence>
<evidence type="ECO:0000256" key="11">
    <source>
        <dbReference type="SAM" id="Phobius"/>
    </source>
</evidence>
<feature type="transmembrane region" description="Helical" evidence="11">
    <location>
        <begin position="12"/>
        <end position="36"/>
    </location>
</feature>
<evidence type="ECO:0000256" key="6">
    <source>
        <dbReference type="ARBA" id="ARBA00022989"/>
    </source>
</evidence>
<dbReference type="EMBL" id="CAFBNZ010000097">
    <property type="protein sequence ID" value="CAB4971308.1"/>
    <property type="molecule type" value="Genomic_DNA"/>
</dbReference>
<dbReference type="EMBL" id="CAEZVL010000166">
    <property type="protein sequence ID" value="CAB4636470.1"/>
    <property type="molecule type" value="Genomic_DNA"/>
</dbReference>
<proteinExistence type="inferred from homology"/>
<keyword evidence="9" id="KW-0594">Phospholipid biosynthesis</keyword>
<evidence type="ECO:0000256" key="9">
    <source>
        <dbReference type="ARBA" id="ARBA00023209"/>
    </source>
</evidence>
<dbReference type="InterPro" id="IPR048254">
    <property type="entry name" value="CDP_ALCOHOL_P_TRANSF_CS"/>
</dbReference>
<protein>
    <submittedName>
        <fullName evidence="13">Unannotated protein</fullName>
    </submittedName>
</protein>
<comment type="similarity">
    <text evidence="2">Belongs to the CDP-alcohol phosphatidyltransferase class-I family.</text>
</comment>
<sequence length="194" mass="21193">MWQAESVPVDPNAIATWANAVTVGRILVSPLMFVVIPDYPGGSWVAFALWFVLCSSDGIDGYLARRHGATRSGAFLDPLADKVLVLGAMFTLVSRDVYWVVPVLIIAIREVAISMYRVLAGAKGISVPASQLAKFKTVAQQLSVGFAIIPLTADDGTWLWLWLLWIAVFLTTTSGLQYMWRAQRLKRAALNPAG</sequence>
<dbReference type="PIRSF" id="PIRSF000847">
    <property type="entry name" value="Phos_ph_gly_syn"/>
    <property type="match status" value="1"/>
</dbReference>
<keyword evidence="3" id="KW-0444">Lipid biosynthesis</keyword>
<keyword evidence="10" id="KW-1208">Phospholipid metabolism</keyword>
<dbReference type="Gene3D" id="1.20.120.1760">
    <property type="match status" value="1"/>
</dbReference>
<dbReference type="GO" id="GO:0046474">
    <property type="term" value="P:glycerophospholipid biosynthetic process"/>
    <property type="evidence" value="ECO:0007669"/>
    <property type="project" value="TreeGrafter"/>
</dbReference>
<dbReference type="PANTHER" id="PTHR14269">
    <property type="entry name" value="CDP-DIACYLGLYCEROL--GLYCEROL-3-PHOSPHATE 3-PHOSPHATIDYLTRANSFERASE-RELATED"/>
    <property type="match status" value="1"/>
</dbReference>
<dbReference type="InterPro" id="IPR004570">
    <property type="entry name" value="Phosphatidylglycerol_P_synth"/>
</dbReference>
<accession>A0A6J7LT78</accession>
<dbReference type="PROSITE" id="PS00379">
    <property type="entry name" value="CDP_ALCOHOL_P_TRANSF"/>
    <property type="match status" value="1"/>
</dbReference>
<dbReference type="Pfam" id="PF01066">
    <property type="entry name" value="CDP-OH_P_transf"/>
    <property type="match status" value="1"/>
</dbReference>
<keyword evidence="5 11" id="KW-0812">Transmembrane</keyword>
<evidence type="ECO:0000313" key="13">
    <source>
        <dbReference type="EMBL" id="CAB4971308.1"/>
    </source>
</evidence>
<dbReference type="AlphaFoldDB" id="A0A6J7LT78"/>
<dbReference type="GO" id="GO:0016020">
    <property type="term" value="C:membrane"/>
    <property type="evidence" value="ECO:0007669"/>
    <property type="project" value="UniProtKB-SubCell"/>
</dbReference>
<feature type="transmembrane region" description="Helical" evidence="11">
    <location>
        <begin position="159"/>
        <end position="180"/>
    </location>
</feature>
<evidence type="ECO:0000256" key="7">
    <source>
        <dbReference type="ARBA" id="ARBA00023098"/>
    </source>
</evidence>
<keyword evidence="4" id="KW-0808">Transferase</keyword>
<feature type="transmembrane region" description="Helical" evidence="11">
    <location>
        <begin position="42"/>
        <end position="63"/>
    </location>
</feature>
<keyword evidence="6 11" id="KW-1133">Transmembrane helix</keyword>
<evidence type="ECO:0000256" key="5">
    <source>
        <dbReference type="ARBA" id="ARBA00022692"/>
    </source>
</evidence>
<feature type="transmembrane region" description="Helical" evidence="11">
    <location>
        <begin position="99"/>
        <end position="120"/>
    </location>
</feature>
<reference evidence="13" key="1">
    <citation type="submission" date="2020-05" db="EMBL/GenBank/DDBJ databases">
        <authorList>
            <person name="Chiriac C."/>
            <person name="Salcher M."/>
            <person name="Ghai R."/>
            <person name="Kavagutti S V."/>
        </authorList>
    </citation>
    <scope>NUCLEOTIDE SEQUENCE</scope>
</reference>
<dbReference type="InterPro" id="IPR000462">
    <property type="entry name" value="CDP-OH_P_trans"/>
</dbReference>
<evidence type="ECO:0000313" key="12">
    <source>
        <dbReference type="EMBL" id="CAB4636470.1"/>
    </source>
</evidence>
<dbReference type="GO" id="GO:0008444">
    <property type="term" value="F:CDP-diacylglycerol-glycerol-3-phosphate 3-phosphatidyltransferase activity"/>
    <property type="evidence" value="ECO:0007669"/>
    <property type="project" value="InterPro"/>
</dbReference>
<organism evidence="13">
    <name type="scientific">freshwater metagenome</name>
    <dbReference type="NCBI Taxonomy" id="449393"/>
    <lineage>
        <taxon>unclassified sequences</taxon>
        <taxon>metagenomes</taxon>
        <taxon>ecological metagenomes</taxon>
    </lineage>
</organism>
<evidence type="ECO:0000256" key="4">
    <source>
        <dbReference type="ARBA" id="ARBA00022679"/>
    </source>
</evidence>
<evidence type="ECO:0000256" key="1">
    <source>
        <dbReference type="ARBA" id="ARBA00004141"/>
    </source>
</evidence>